<dbReference type="Proteomes" id="UP000663722">
    <property type="component" value="Chromosome"/>
</dbReference>
<evidence type="ECO:0000313" key="2">
    <source>
        <dbReference type="Proteomes" id="UP000663722"/>
    </source>
</evidence>
<proteinExistence type="predicted"/>
<sequence length="66" mass="7687">MQGIVLKQGHIIRISVWQTIWKKCRGTAEMTFIFFCSLLSLSNQFKIINWRKEEQVSADGYGFSIC</sequence>
<dbReference type="KEGG" id="dmm:dnm_094570"/>
<protein>
    <submittedName>
        <fullName evidence="1">Uncharacterized protein</fullName>
    </submittedName>
</protein>
<name>A0A975GTS0_9BACT</name>
<gene>
    <name evidence="1" type="ORF">dnm_094570</name>
</gene>
<dbReference type="AlphaFoldDB" id="A0A975GTS0"/>
<accession>A0A975GTS0</accession>
<organism evidence="1 2">
    <name type="scientific">Desulfonema magnum</name>
    <dbReference type="NCBI Taxonomy" id="45655"/>
    <lineage>
        <taxon>Bacteria</taxon>
        <taxon>Pseudomonadati</taxon>
        <taxon>Thermodesulfobacteriota</taxon>
        <taxon>Desulfobacteria</taxon>
        <taxon>Desulfobacterales</taxon>
        <taxon>Desulfococcaceae</taxon>
        <taxon>Desulfonema</taxon>
    </lineage>
</organism>
<keyword evidence="2" id="KW-1185">Reference proteome</keyword>
<dbReference type="EMBL" id="CP061800">
    <property type="protein sequence ID" value="QTA93356.1"/>
    <property type="molecule type" value="Genomic_DNA"/>
</dbReference>
<reference evidence="1" key="1">
    <citation type="journal article" date="2021" name="Microb. Physiol.">
        <title>Proteogenomic Insights into the Physiology of Marine, Sulfate-Reducing, Filamentous Desulfonema limicola and Desulfonema magnum.</title>
        <authorList>
            <person name="Schnaars V."/>
            <person name="Wohlbrand L."/>
            <person name="Scheve S."/>
            <person name="Hinrichs C."/>
            <person name="Reinhardt R."/>
            <person name="Rabus R."/>
        </authorList>
    </citation>
    <scope>NUCLEOTIDE SEQUENCE</scope>
    <source>
        <strain evidence="1">4be13</strain>
    </source>
</reference>
<evidence type="ECO:0000313" key="1">
    <source>
        <dbReference type="EMBL" id="QTA93356.1"/>
    </source>
</evidence>